<reference evidence="2 3" key="1">
    <citation type="submission" date="2022-02" db="EMBL/GenBank/DDBJ databases">
        <title>Paenibacillus sp. MBLB1776 Whole Genome Shotgun Sequencing.</title>
        <authorList>
            <person name="Hwang C.Y."/>
            <person name="Cho E.-S."/>
            <person name="Seo M.-J."/>
        </authorList>
    </citation>
    <scope>NUCLEOTIDE SEQUENCE [LARGE SCALE GENOMIC DNA]</scope>
    <source>
        <strain evidence="2 3">MBLB1776</strain>
    </source>
</reference>
<protein>
    <submittedName>
        <fullName evidence="2">DUF4871 domain-containing protein</fullName>
    </submittedName>
</protein>
<sequence length="317" mass="35076">MSDEKPAWAKRLVDPPFVSSQFSSDLKHKVMRRTGESHGKRTTIAKAIYIPLLLASFVIGSLLLKEDGVLSVDPQSELSGKSAAIKKTFYEKGRLLFTLYPEPYANAGKTAGYLIHFEEPLENFLGKTLTLQAVHRLSGVKDTVSSQVITKPSPGSSGLEQYTARFALPLEGVWELNVLLDDKPYGNVQLVMQEPSWEVTPEFKSGTYTMRGVENKVGFIEAGFIAGKPQKYMWHFWGNEDLLNGPFEVKAVKQGTDQIIDVYSSNLMSSANALAGGLNGADRTAVTMMELPEAGRWRLLPYVRGRLLDTIVVEVSE</sequence>
<proteinExistence type="predicted"/>
<dbReference type="Pfam" id="PF16167">
    <property type="entry name" value="DUF4871"/>
    <property type="match status" value="1"/>
</dbReference>
<organism evidence="2 3">
    <name type="scientific">Paenibacillus aurantius</name>
    <dbReference type="NCBI Taxonomy" id="2918900"/>
    <lineage>
        <taxon>Bacteria</taxon>
        <taxon>Bacillati</taxon>
        <taxon>Bacillota</taxon>
        <taxon>Bacilli</taxon>
        <taxon>Bacillales</taxon>
        <taxon>Paenibacillaceae</taxon>
        <taxon>Paenibacillus</taxon>
    </lineage>
</organism>
<dbReference type="AlphaFoldDB" id="A0AA96LJ98"/>
<gene>
    <name evidence="2" type="ORF">MJA45_13715</name>
</gene>
<evidence type="ECO:0000313" key="2">
    <source>
        <dbReference type="EMBL" id="WNQ14028.1"/>
    </source>
</evidence>
<dbReference type="RefSeq" id="WP_315607810.1">
    <property type="nucleotide sequence ID" value="NZ_CP130318.1"/>
</dbReference>
<feature type="transmembrane region" description="Helical" evidence="1">
    <location>
        <begin position="47"/>
        <end position="64"/>
    </location>
</feature>
<dbReference type="Gene3D" id="2.60.40.3830">
    <property type="match status" value="2"/>
</dbReference>
<keyword evidence="1" id="KW-1133">Transmembrane helix</keyword>
<dbReference type="InterPro" id="IPR032366">
    <property type="entry name" value="DUF4871"/>
</dbReference>
<keyword evidence="1" id="KW-0812">Transmembrane</keyword>
<accession>A0AA96LJ98</accession>
<dbReference type="EMBL" id="CP130318">
    <property type="protein sequence ID" value="WNQ14028.1"/>
    <property type="molecule type" value="Genomic_DNA"/>
</dbReference>
<dbReference type="Proteomes" id="UP001305702">
    <property type="component" value="Chromosome"/>
</dbReference>
<dbReference type="KEGG" id="paun:MJA45_13715"/>
<evidence type="ECO:0000256" key="1">
    <source>
        <dbReference type="SAM" id="Phobius"/>
    </source>
</evidence>
<name>A0AA96LJ98_9BACL</name>
<evidence type="ECO:0000313" key="3">
    <source>
        <dbReference type="Proteomes" id="UP001305702"/>
    </source>
</evidence>
<keyword evidence="3" id="KW-1185">Reference proteome</keyword>
<keyword evidence="1" id="KW-0472">Membrane</keyword>